<dbReference type="EMBL" id="CAJNRD030001114">
    <property type="protein sequence ID" value="CAG5074103.1"/>
    <property type="molecule type" value="Genomic_DNA"/>
</dbReference>
<organism evidence="1 2">
    <name type="scientific">Cotesia congregata</name>
    <name type="common">Parasitoid wasp</name>
    <name type="synonym">Apanteles congregatus</name>
    <dbReference type="NCBI Taxonomy" id="51543"/>
    <lineage>
        <taxon>Eukaryota</taxon>
        <taxon>Metazoa</taxon>
        <taxon>Ecdysozoa</taxon>
        <taxon>Arthropoda</taxon>
        <taxon>Hexapoda</taxon>
        <taxon>Insecta</taxon>
        <taxon>Pterygota</taxon>
        <taxon>Neoptera</taxon>
        <taxon>Endopterygota</taxon>
        <taxon>Hymenoptera</taxon>
        <taxon>Apocrita</taxon>
        <taxon>Ichneumonoidea</taxon>
        <taxon>Braconidae</taxon>
        <taxon>Microgastrinae</taxon>
        <taxon>Cotesia</taxon>
    </lineage>
</organism>
<gene>
    <name evidence="1" type="ORF">HICCMSTLAB_LOCUS875</name>
</gene>
<proteinExistence type="predicted"/>
<protein>
    <submittedName>
        <fullName evidence="1">Uncharacterized protein</fullName>
    </submittedName>
</protein>
<name>A0A8J2H5I6_COTCN</name>
<accession>A0A8J2H5I6</accession>
<sequence>MRDRIYLMNTVVGAAALYGVEVWGWGGVKDIERVQGRFCKMALGVNRNTPGYIWRTEAGVQNIKATTRERAARYVKDVLAMEEDRWPKIALREEMRGILNRNPAKWGRKLHAAIKEMGCEEIAGMIYNKEEKEKIDEKINAGVERYKEKLKEDDEKAIERSSYNKMYKKIMIEKDGYNYWKDDKKRGEDKEQWARIRCGNIGRAYKKGYTEWTNLNTSNKVQRDKKGVNEKERKYMEKWDKLVEEEEIESEICKILKGEIDVNFCEIFRKVEKSIRSKTEAEKIGEESAEVEQRTV</sequence>
<dbReference type="Proteomes" id="UP000786811">
    <property type="component" value="Unassembled WGS sequence"/>
</dbReference>
<evidence type="ECO:0000313" key="2">
    <source>
        <dbReference type="Proteomes" id="UP000786811"/>
    </source>
</evidence>
<keyword evidence="2" id="KW-1185">Reference proteome</keyword>
<dbReference type="AlphaFoldDB" id="A0A8J2H5I6"/>
<dbReference type="OrthoDB" id="7700219at2759"/>
<comment type="caution">
    <text evidence="1">The sequence shown here is derived from an EMBL/GenBank/DDBJ whole genome shotgun (WGS) entry which is preliminary data.</text>
</comment>
<reference evidence="1" key="1">
    <citation type="submission" date="2021-04" db="EMBL/GenBank/DDBJ databases">
        <authorList>
            <person name="Chebbi M.A.C M."/>
        </authorList>
    </citation>
    <scope>NUCLEOTIDE SEQUENCE</scope>
</reference>
<evidence type="ECO:0000313" key="1">
    <source>
        <dbReference type="EMBL" id="CAG5074103.1"/>
    </source>
</evidence>